<evidence type="ECO:0000256" key="7">
    <source>
        <dbReference type="ARBA" id="ARBA00022750"/>
    </source>
</evidence>
<evidence type="ECO:0000256" key="8">
    <source>
        <dbReference type="ARBA" id="ARBA00022759"/>
    </source>
</evidence>
<dbReference type="GO" id="GO:0004519">
    <property type="term" value="F:endonuclease activity"/>
    <property type="evidence" value="ECO:0007669"/>
    <property type="project" value="UniProtKB-KW"/>
</dbReference>
<dbReference type="Gene3D" id="3.10.20.370">
    <property type="match status" value="1"/>
</dbReference>
<dbReference type="Gene3D" id="3.10.10.10">
    <property type="entry name" value="HIV Type 1 Reverse Transcriptase, subunit A, domain 1"/>
    <property type="match status" value="1"/>
</dbReference>
<dbReference type="InterPro" id="IPR001584">
    <property type="entry name" value="Integrase_cat-core"/>
</dbReference>
<feature type="domain" description="Integrase catalytic" evidence="19">
    <location>
        <begin position="1284"/>
        <end position="1451"/>
    </location>
</feature>
<feature type="domain" description="CCHC-type" evidence="17">
    <location>
        <begin position="483"/>
        <end position="499"/>
    </location>
</feature>
<evidence type="ECO:0000256" key="4">
    <source>
        <dbReference type="ARBA" id="ARBA00022695"/>
    </source>
</evidence>
<dbReference type="InterPro" id="IPR041588">
    <property type="entry name" value="Integrase_H2C2"/>
</dbReference>
<dbReference type="Gene3D" id="3.30.420.10">
    <property type="entry name" value="Ribonuclease H-like superfamily/Ribonuclease H"/>
    <property type="match status" value="1"/>
</dbReference>
<feature type="domain" description="CCHC-type" evidence="17">
    <location>
        <begin position="504"/>
        <end position="518"/>
    </location>
</feature>
<dbReference type="Gene3D" id="3.30.70.270">
    <property type="match status" value="2"/>
</dbReference>
<keyword evidence="7" id="KW-0064">Aspartyl protease</keyword>
<evidence type="ECO:0000313" key="20">
    <source>
        <dbReference type="EMBL" id="GAU46217.1"/>
    </source>
</evidence>
<evidence type="ECO:0000256" key="3">
    <source>
        <dbReference type="ARBA" id="ARBA00022679"/>
    </source>
</evidence>
<keyword evidence="15" id="KW-0233">DNA recombination</keyword>
<dbReference type="Pfam" id="PF00078">
    <property type="entry name" value="RVT_1"/>
    <property type="match status" value="1"/>
</dbReference>
<dbReference type="Gene3D" id="2.40.70.10">
    <property type="entry name" value="Acid Proteases"/>
    <property type="match status" value="1"/>
</dbReference>
<dbReference type="Pfam" id="PF17921">
    <property type="entry name" value="Integrase_H2C2"/>
    <property type="match status" value="1"/>
</dbReference>
<keyword evidence="13" id="KW-0239">DNA-directed DNA polymerase</keyword>
<dbReference type="Pfam" id="PF08284">
    <property type="entry name" value="RVP_2"/>
    <property type="match status" value="1"/>
</dbReference>
<dbReference type="FunFam" id="3.10.20.370:FF:000001">
    <property type="entry name" value="Retrovirus-related Pol polyprotein from transposon 17.6-like protein"/>
    <property type="match status" value="1"/>
</dbReference>
<dbReference type="Pfam" id="PF14223">
    <property type="entry name" value="Retrotran_gag_2"/>
    <property type="match status" value="1"/>
</dbReference>
<dbReference type="Pfam" id="PF00098">
    <property type="entry name" value="zf-CCHC"/>
    <property type="match status" value="2"/>
</dbReference>
<reference evidence="21" key="1">
    <citation type="journal article" date="2017" name="Front. Plant Sci.">
        <title>Climate Clever Clovers: New Paradigm to Reduce the Environmental Footprint of Ruminants by Breeding Low Methanogenic Forages Utilizing Haplotype Variation.</title>
        <authorList>
            <person name="Kaur P."/>
            <person name="Appels R."/>
            <person name="Bayer P.E."/>
            <person name="Keeble-Gagnere G."/>
            <person name="Wang J."/>
            <person name="Hirakawa H."/>
            <person name="Shirasawa K."/>
            <person name="Vercoe P."/>
            <person name="Stefanova K."/>
            <person name="Durmic Z."/>
            <person name="Nichols P."/>
            <person name="Revell C."/>
            <person name="Isobe S.N."/>
            <person name="Edwards D."/>
            <person name="Erskine W."/>
        </authorList>
    </citation>
    <scope>NUCLEOTIDE SEQUENCE [LARGE SCALE GENOMIC DNA]</scope>
    <source>
        <strain evidence="21">cv. Daliak</strain>
    </source>
</reference>
<evidence type="ECO:0000256" key="2">
    <source>
        <dbReference type="ARBA" id="ARBA00022670"/>
    </source>
</evidence>
<name>A0A2Z6PLN4_TRISU</name>
<evidence type="ECO:0000313" key="21">
    <source>
        <dbReference type="Proteomes" id="UP000242715"/>
    </source>
</evidence>
<dbReference type="FunFam" id="3.30.70.270:FF:000020">
    <property type="entry name" value="Transposon Tf2-6 polyprotein-like Protein"/>
    <property type="match status" value="1"/>
</dbReference>
<evidence type="ECO:0000256" key="11">
    <source>
        <dbReference type="ARBA" id="ARBA00022908"/>
    </source>
</evidence>
<keyword evidence="21" id="KW-1185">Reference proteome</keyword>
<dbReference type="EMBL" id="DF974187">
    <property type="protein sequence ID" value="GAU46217.1"/>
    <property type="molecule type" value="Genomic_DNA"/>
</dbReference>
<evidence type="ECO:0000256" key="6">
    <source>
        <dbReference type="ARBA" id="ARBA00022723"/>
    </source>
</evidence>
<keyword evidence="2" id="KW-0645">Protease</keyword>
<keyword evidence="9" id="KW-0378">Hydrolase</keyword>
<evidence type="ECO:0000256" key="16">
    <source>
        <dbReference type="PROSITE-ProRule" id="PRU00047"/>
    </source>
</evidence>
<dbReference type="Gene3D" id="4.10.60.10">
    <property type="entry name" value="Zinc finger, CCHC-type"/>
    <property type="match status" value="1"/>
</dbReference>
<dbReference type="InterPro" id="IPR036875">
    <property type="entry name" value="Znf_CCHC_sf"/>
</dbReference>
<dbReference type="GO" id="GO:0008270">
    <property type="term" value="F:zinc ion binding"/>
    <property type="evidence" value="ECO:0007669"/>
    <property type="project" value="UniProtKB-KW"/>
</dbReference>
<evidence type="ECO:0000256" key="15">
    <source>
        <dbReference type="ARBA" id="ARBA00023172"/>
    </source>
</evidence>
<dbReference type="PROSITE" id="PS50158">
    <property type="entry name" value="ZF_CCHC"/>
    <property type="match status" value="3"/>
</dbReference>
<dbReference type="SUPFAM" id="SSF56672">
    <property type="entry name" value="DNA/RNA polymerases"/>
    <property type="match status" value="2"/>
</dbReference>
<dbReference type="SUPFAM" id="SSF57756">
    <property type="entry name" value="Retrovirus zinc finger-like domains"/>
    <property type="match status" value="1"/>
</dbReference>
<evidence type="ECO:0000256" key="14">
    <source>
        <dbReference type="ARBA" id="ARBA00023125"/>
    </source>
</evidence>
<keyword evidence="16" id="KW-0863">Zinc-finger</keyword>
<dbReference type="CDD" id="cd00303">
    <property type="entry name" value="retropepsin_like"/>
    <property type="match status" value="1"/>
</dbReference>
<feature type="domain" description="CCHC-type" evidence="17">
    <location>
        <begin position="524"/>
        <end position="539"/>
    </location>
</feature>
<dbReference type="SMART" id="SM00343">
    <property type="entry name" value="ZnF_C2HC"/>
    <property type="match status" value="3"/>
</dbReference>
<sequence length="1655" mass="189308">MANNGVPLQVSMLTKRNYDNWSLRMVALLGAHDVWEIVEKGLVIPENEGTLSQTQKDSLRDSRKRDKKALCLIYQGLDEETFEKGADQVKKVRLQTIRKEFEVLHMKEGELISNYFSRVLTVTNNLKRNGEKYDDVRIMEKVLRSLDPKFEHIVTVIEETKDLEAMTIEQLLGSLQAYEERKKKKEDIEEQVLKTRVDSPKKEHGRSNQRRVARLETVRLIISLATQNKWKIHQMDVKSAFLNGVLDEEVYIEQPQGYEVKGEEGKVLKLKKALYGLKQAPRAWNARIDKYFQEKNFIKCPYEHALYIKAQGGDILIVCLYVDDLIFTGNNPTNFEDFKKEMTKEFEMTDIGLMSYYLGIEVKQEDHGILITQEGYAKEVLKKFKMDDANPVSTPMECGIKLSKHEEGETVDPSLFKSLVGSLRYLTCTRSDILYAVAVVSRYMEHPTTTHLKAAKRILRYIKVKGRGSARGGKGKEKMDNDKCYRCGKIGHRSFECKKEKEVCYNCGKEGHKSRECKATTPTCYNCGEECHKSPECKKPKKVTGKVFALNGEGADQVDNLIRGTCFIHDTPLIAIIDTGATHSFISMDCMKHLNIPVYEMSGCMNIETPASGSVITRFVCRNCPVFVFGRHFGMDLVCIPLSGIDVIFGMNWLVFNQVHINCCEKTVIFPKSERSLSLMNGEEVKESLNNHGELFMVFGSLKLEGGIKLEELPVVSEFSDVFPEDISDLPPEREVEFGIDLVPGTSPISMAPYRMSASELNELKKQLEELLEKKFIRPSVSPWGAPVLLVKKKEGSMRLCIDYRQLNKATIKNKYPLPRIDDLMDQLVGACVFSKIDLRSGYHQIRVKTEDVPKIAFRTRYGHYEYIVMPFGVTNAPGVFMEYMNRIFHSFLDKFVVVFIDDILVYSKTEEEHKEHLIIVLQVLKEKKLYAKLSKCEFWLEEVSFLGHVISSGGIAVDPAKVDAVMKWGTPESVLEIRSFLGLVGYYRRFIEGFSKMALPLTLLTRKDQAFVWDEKCEKSFQELKEKLTTAPVLILPDAKESFVVYCDASKLGLGGVLMQKGKVVAYASHQLKVHERNYPTHDLELAAVVFTLKVWRHYLYGSRFEVFSDHKSLKYLFDQKELNMRQRRWLEFLKDYDFELSYHPGKANVVADALSRKSLHMSSLMAKELELIEEFRDLSLVCEVTSNSVKLGMLKLTNPFLEKDGIVRLRGRVCVPDVPELKKMIFDEGHKSGLSIHPGLVKMYQDLRELFWLPRMHKEIAEYVYACLVCQKSKIEHQKPSGLLQPLFIPEWKWDSIAMDFVGGLPKTAKGNEVIWVVVDRLTKSAHFIAIKIGTLVPKLAEIYVEQIIRLHGIPSSIVSDRDPKFTSRFWESLQEALGTKLRLSSAYHPQTDGQSERTIQSLEDLLRACVLEQGESWDSCLSLIEFTYNNSFHSSIGMAPFEALYGRRCRTPLCWYESGETVVLGPDIVQETTEKIRMIREKMKASQSRQKSYHDKKRKDVEFLEGDHVFLRVTSTTGVGRALKSKKLTSKFIGPYQISERIGKVAYRIALPITLSNLHDVFHVSQLRKYVSDPSHVIESDDIQVKDNLTVETILLRIEGREVKKLRNKEIASVKVIWGGPAGENATWELESKMKSSYPDLFSGKFSRAKIL</sequence>
<dbReference type="CDD" id="cd01647">
    <property type="entry name" value="RT_LTR"/>
    <property type="match status" value="1"/>
</dbReference>
<keyword evidence="6" id="KW-0479">Metal-binding</keyword>
<dbReference type="PROSITE" id="PS50878">
    <property type="entry name" value="RT_POL"/>
    <property type="match status" value="1"/>
</dbReference>
<evidence type="ECO:0000256" key="1">
    <source>
        <dbReference type="ARBA" id="ARBA00012493"/>
    </source>
</evidence>
<accession>A0A2Z6PLN4</accession>
<gene>
    <name evidence="20" type="ORF">TSUD_401790</name>
</gene>
<dbReference type="InterPro" id="IPR050951">
    <property type="entry name" value="Retrovirus_Pol_polyprotein"/>
</dbReference>
<evidence type="ECO:0000259" key="19">
    <source>
        <dbReference type="PROSITE" id="PS50994"/>
    </source>
</evidence>
<evidence type="ECO:0000256" key="5">
    <source>
        <dbReference type="ARBA" id="ARBA00022722"/>
    </source>
</evidence>
<keyword evidence="12" id="KW-0695">RNA-directed DNA polymerase</keyword>
<dbReference type="InterPro" id="IPR021109">
    <property type="entry name" value="Peptidase_aspartic_dom_sf"/>
</dbReference>
<dbReference type="InterPro" id="IPR012337">
    <property type="entry name" value="RNaseH-like_sf"/>
</dbReference>
<dbReference type="InterPro" id="IPR043128">
    <property type="entry name" value="Rev_trsase/Diguanyl_cyclase"/>
</dbReference>
<evidence type="ECO:0000256" key="13">
    <source>
        <dbReference type="ARBA" id="ARBA00022932"/>
    </source>
</evidence>
<dbReference type="SUPFAM" id="SSF53098">
    <property type="entry name" value="Ribonuclease H-like"/>
    <property type="match status" value="1"/>
</dbReference>
<dbReference type="InterPro" id="IPR043502">
    <property type="entry name" value="DNA/RNA_pol_sf"/>
</dbReference>
<dbReference type="Pfam" id="PF17917">
    <property type="entry name" value="RT_RNaseH"/>
    <property type="match status" value="1"/>
</dbReference>
<dbReference type="InterPro" id="IPR001878">
    <property type="entry name" value="Znf_CCHC"/>
</dbReference>
<dbReference type="Pfam" id="PF07727">
    <property type="entry name" value="RVT_2"/>
    <property type="match status" value="1"/>
</dbReference>
<evidence type="ECO:0000259" key="17">
    <source>
        <dbReference type="PROSITE" id="PS50158"/>
    </source>
</evidence>
<evidence type="ECO:0000259" key="18">
    <source>
        <dbReference type="PROSITE" id="PS50878"/>
    </source>
</evidence>
<dbReference type="InterPro" id="IPR036397">
    <property type="entry name" value="RNaseH_sf"/>
</dbReference>
<dbReference type="GO" id="GO:0006310">
    <property type="term" value="P:DNA recombination"/>
    <property type="evidence" value="ECO:0007669"/>
    <property type="project" value="UniProtKB-KW"/>
</dbReference>
<dbReference type="GO" id="GO:0003887">
    <property type="term" value="F:DNA-directed DNA polymerase activity"/>
    <property type="evidence" value="ECO:0007669"/>
    <property type="project" value="UniProtKB-KW"/>
</dbReference>
<evidence type="ECO:0000256" key="10">
    <source>
        <dbReference type="ARBA" id="ARBA00022842"/>
    </source>
</evidence>
<dbReference type="InterPro" id="IPR056924">
    <property type="entry name" value="SH3_Tf2-1"/>
</dbReference>
<feature type="domain" description="Reverse transcriptase" evidence="18">
    <location>
        <begin position="772"/>
        <end position="951"/>
    </location>
</feature>
<proteinExistence type="predicted"/>
<dbReference type="InterPro" id="IPR000477">
    <property type="entry name" value="RT_dom"/>
</dbReference>
<dbReference type="InterPro" id="IPR013103">
    <property type="entry name" value="RVT_2"/>
</dbReference>
<dbReference type="CDD" id="cd09274">
    <property type="entry name" value="RNase_HI_RT_Ty3"/>
    <property type="match status" value="1"/>
</dbReference>
<keyword evidence="11" id="KW-0229">DNA integration</keyword>
<keyword evidence="3" id="KW-0808">Transferase</keyword>
<dbReference type="PANTHER" id="PTHR37984">
    <property type="entry name" value="PROTEIN CBG26694"/>
    <property type="match status" value="1"/>
</dbReference>
<keyword evidence="14" id="KW-0238">DNA-binding</keyword>
<keyword evidence="8" id="KW-0255">Endonuclease</keyword>
<dbReference type="SUPFAM" id="SSF50630">
    <property type="entry name" value="Acid proteases"/>
    <property type="match status" value="1"/>
</dbReference>
<dbReference type="Gene3D" id="1.10.340.70">
    <property type="match status" value="1"/>
</dbReference>
<dbReference type="InterPro" id="IPR041373">
    <property type="entry name" value="RT_RNaseH"/>
</dbReference>
<dbReference type="GO" id="GO:0004190">
    <property type="term" value="F:aspartic-type endopeptidase activity"/>
    <property type="evidence" value="ECO:0007669"/>
    <property type="project" value="UniProtKB-KW"/>
</dbReference>
<evidence type="ECO:0000256" key="12">
    <source>
        <dbReference type="ARBA" id="ARBA00022918"/>
    </source>
</evidence>
<protein>
    <recommendedName>
        <fullName evidence="1">RNA-directed DNA polymerase</fullName>
        <ecNumber evidence="1">2.7.7.49</ecNumber>
    </recommendedName>
</protein>
<keyword evidence="16" id="KW-0862">Zinc</keyword>
<organism evidence="20 21">
    <name type="scientific">Trifolium subterraneum</name>
    <name type="common">Subterranean clover</name>
    <dbReference type="NCBI Taxonomy" id="3900"/>
    <lineage>
        <taxon>Eukaryota</taxon>
        <taxon>Viridiplantae</taxon>
        <taxon>Streptophyta</taxon>
        <taxon>Embryophyta</taxon>
        <taxon>Tracheophyta</taxon>
        <taxon>Spermatophyta</taxon>
        <taxon>Magnoliopsida</taxon>
        <taxon>eudicotyledons</taxon>
        <taxon>Gunneridae</taxon>
        <taxon>Pentapetalae</taxon>
        <taxon>rosids</taxon>
        <taxon>fabids</taxon>
        <taxon>Fabales</taxon>
        <taxon>Fabaceae</taxon>
        <taxon>Papilionoideae</taxon>
        <taxon>50 kb inversion clade</taxon>
        <taxon>NPAAA clade</taxon>
        <taxon>Hologalegina</taxon>
        <taxon>IRL clade</taxon>
        <taxon>Trifolieae</taxon>
        <taxon>Trifolium</taxon>
    </lineage>
</organism>
<dbReference type="GO" id="GO:0003964">
    <property type="term" value="F:RNA-directed DNA polymerase activity"/>
    <property type="evidence" value="ECO:0007669"/>
    <property type="project" value="UniProtKB-KW"/>
</dbReference>
<dbReference type="Proteomes" id="UP000242715">
    <property type="component" value="Unassembled WGS sequence"/>
</dbReference>
<dbReference type="Pfam" id="PF24626">
    <property type="entry name" value="SH3_Tf2-1"/>
    <property type="match status" value="1"/>
</dbReference>
<keyword evidence="10" id="KW-0460">Magnesium</keyword>
<keyword evidence="4" id="KW-0548">Nucleotidyltransferase</keyword>
<dbReference type="EC" id="2.7.7.49" evidence="1"/>
<dbReference type="OrthoDB" id="3863715at2759"/>
<evidence type="ECO:0000256" key="9">
    <source>
        <dbReference type="ARBA" id="ARBA00022801"/>
    </source>
</evidence>
<dbReference type="GO" id="GO:0015074">
    <property type="term" value="P:DNA integration"/>
    <property type="evidence" value="ECO:0007669"/>
    <property type="project" value="UniProtKB-KW"/>
</dbReference>
<dbReference type="PANTHER" id="PTHR37984:SF5">
    <property type="entry name" value="PROTEIN NYNRIN-LIKE"/>
    <property type="match status" value="1"/>
</dbReference>
<keyword evidence="5" id="KW-0540">Nuclease</keyword>
<dbReference type="GO" id="GO:0003677">
    <property type="term" value="F:DNA binding"/>
    <property type="evidence" value="ECO:0007669"/>
    <property type="project" value="UniProtKB-KW"/>
</dbReference>
<dbReference type="PROSITE" id="PS50994">
    <property type="entry name" value="INTEGRASE"/>
    <property type="match status" value="1"/>
</dbReference>
<dbReference type="GO" id="GO:0006508">
    <property type="term" value="P:proteolysis"/>
    <property type="evidence" value="ECO:0007669"/>
    <property type="project" value="UniProtKB-KW"/>
</dbReference>